<sequence>MNPICTPFSTLCRTLWLWVVALSVAVAKPSAGEELPTPSARPTWGSGPTSLAPALLTSILETKARQAARTAYLQAEALAYGATVSAAAQAERDTAAGLFSFLDSRNNYVESLQVQDLTVLPVGMKKSLADGNGSLELGILKATFLHDRALLTVFVRLRIPSPDPNSSIKERELFFGADNVVFSRDGGLKEDFQLVLLGDFIQPLGNMTLRFKGGLSRFQTPDIAKQTYATVSCETLAGLGIAADVIFPRSMLVPIDQENGAVLPGWVLPSANPAMTTSDLHS</sequence>
<dbReference type="EMBL" id="CAIT01000007">
    <property type="protein sequence ID" value="CCH54674.1"/>
    <property type="molecule type" value="Genomic_DNA"/>
</dbReference>
<evidence type="ECO:0000313" key="3">
    <source>
        <dbReference type="Proteomes" id="UP000009309"/>
    </source>
</evidence>
<dbReference type="OrthoDB" id="1521695at2"/>
<keyword evidence="3" id="KW-1185">Reference proteome</keyword>
<keyword evidence="1" id="KW-0732">Signal</keyword>
<feature type="signal peptide" evidence="1">
    <location>
        <begin position="1"/>
        <end position="27"/>
    </location>
</feature>
<dbReference type="RefSeq" id="WP_009283250.1">
    <property type="nucleotide sequence ID" value="NZ_CAIT01000007.1"/>
</dbReference>
<evidence type="ECO:0000256" key="1">
    <source>
        <dbReference type="SAM" id="SignalP"/>
    </source>
</evidence>
<proteinExistence type="predicted"/>
<name>I2GL98_9BACT</name>
<dbReference type="AlphaFoldDB" id="I2GL98"/>
<feature type="chain" id="PRO_5003659992" evidence="1">
    <location>
        <begin position="28"/>
        <end position="282"/>
    </location>
</feature>
<protein>
    <submittedName>
        <fullName evidence="2">Uncharacterized protein</fullName>
    </submittedName>
</protein>
<dbReference type="Proteomes" id="UP000009309">
    <property type="component" value="Unassembled WGS sequence"/>
</dbReference>
<gene>
    <name evidence="2" type="ORF">BN8_03869</name>
</gene>
<dbReference type="STRING" id="1185876.BN8_03869"/>
<comment type="caution">
    <text evidence="2">The sequence shown here is derived from an EMBL/GenBank/DDBJ whole genome shotgun (WGS) entry which is preliminary data.</text>
</comment>
<organism evidence="2 3">
    <name type="scientific">Fibrisoma limi BUZ 3</name>
    <dbReference type="NCBI Taxonomy" id="1185876"/>
    <lineage>
        <taxon>Bacteria</taxon>
        <taxon>Pseudomonadati</taxon>
        <taxon>Bacteroidota</taxon>
        <taxon>Cytophagia</taxon>
        <taxon>Cytophagales</taxon>
        <taxon>Spirosomataceae</taxon>
        <taxon>Fibrisoma</taxon>
    </lineage>
</organism>
<evidence type="ECO:0000313" key="2">
    <source>
        <dbReference type="EMBL" id="CCH54674.1"/>
    </source>
</evidence>
<accession>I2GL98</accession>
<reference evidence="2 3" key="1">
    <citation type="journal article" date="2012" name="J. Bacteriol.">
        <title>Genome Sequence of the Filamentous Bacterium Fibrisoma limi BUZ 3T.</title>
        <authorList>
            <person name="Filippini M."/>
            <person name="Qi W."/>
            <person name="Jaenicke S."/>
            <person name="Goesmann A."/>
            <person name="Smits T.H."/>
            <person name="Bagheri H.C."/>
        </authorList>
    </citation>
    <scope>NUCLEOTIDE SEQUENCE [LARGE SCALE GENOMIC DNA]</scope>
    <source>
        <strain evidence="3">BUZ 3T</strain>
    </source>
</reference>